<reference evidence="1" key="1">
    <citation type="submission" date="2019-08" db="EMBL/GenBank/DDBJ databases">
        <authorList>
            <person name="Kucharzyk K."/>
            <person name="Murdoch R.W."/>
            <person name="Higgins S."/>
            <person name="Loffler F."/>
        </authorList>
    </citation>
    <scope>NUCLEOTIDE SEQUENCE</scope>
</reference>
<evidence type="ECO:0000313" key="1">
    <source>
        <dbReference type="EMBL" id="MPL56872.1"/>
    </source>
</evidence>
<dbReference type="AlphaFoldDB" id="A0A644ST70"/>
<gene>
    <name evidence="1" type="ORF">SDC9_02363</name>
</gene>
<sequence>MRCVKRIGVPLYHQKKPKNPIEMELTTLQKINNLIKDLPDYLAEELLEYIEYLVYKFHKDEDLSDEQKRVILRGLEDIKYGRSHLNEITETE</sequence>
<proteinExistence type="predicted"/>
<accession>A0A644ST70</accession>
<name>A0A644ST70_9ZZZZ</name>
<protein>
    <recommendedName>
        <fullName evidence="2">DUF2281 domain-containing protein</fullName>
    </recommendedName>
</protein>
<comment type="caution">
    <text evidence="1">The sequence shown here is derived from an EMBL/GenBank/DDBJ whole genome shotgun (WGS) entry which is preliminary data.</text>
</comment>
<evidence type="ECO:0008006" key="2">
    <source>
        <dbReference type="Google" id="ProtNLM"/>
    </source>
</evidence>
<organism evidence="1">
    <name type="scientific">bioreactor metagenome</name>
    <dbReference type="NCBI Taxonomy" id="1076179"/>
    <lineage>
        <taxon>unclassified sequences</taxon>
        <taxon>metagenomes</taxon>
        <taxon>ecological metagenomes</taxon>
    </lineage>
</organism>
<dbReference type="EMBL" id="VSSQ01000003">
    <property type="protein sequence ID" value="MPL56872.1"/>
    <property type="molecule type" value="Genomic_DNA"/>
</dbReference>